<proteinExistence type="predicted"/>
<accession>S4W457</accession>
<protein>
    <submittedName>
        <fullName evidence="2">Uncharacterized protein</fullName>
    </submittedName>
</protein>
<keyword evidence="3" id="KW-1185">Reference proteome</keyword>
<name>S4W457_9VIRU</name>
<dbReference type="GeneID" id="16607249"/>
<evidence type="ECO:0000313" key="2">
    <source>
        <dbReference type="EMBL" id="AGO85462.1"/>
    </source>
</evidence>
<dbReference type="KEGG" id="vg:16607249"/>
<feature type="compositionally biased region" description="Low complexity" evidence="1">
    <location>
        <begin position="286"/>
        <end position="298"/>
    </location>
</feature>
<evidence type="ECO:0000313" key="3">
    <source>
        <dbReference type="Proteomes" id="UP000204584"/>
    </source>
</evidence>
<dbReference type="RefSeq" id="YP_008438540.1">
    <property type="nucleotide sequence ID" value="NC_022098.1"/>
</dbReference>
<gene>
    <name evidence="2" type="ORF">psal_cds_1181</name>
</gene>
<sequence>MSHTETTLSGQIVQALAAVDPCAGHSMRAHGIGTLGQVFRFVPHEACMAALSTALAAGDAEILGEIVAAFERHSLDKAIDDLSHDPSAVEQICKAARRRDDPPPDYYCHYSGDTLMSSLAIKEHVESLAIVIRHSADWRSSIKESIRELALDSRYLRPNLQALSILLDVCANQPKIDPETQTDFLVDALVHCAGASAHDIIDTLAPTCTPYILYETLLRCSGDGASYRAFDNIWRIAEGTVCVHRMAKDLAGGNARVHMRRCIGDLGKGRPCKSIDCIYGSPSPSPSSCTSARPRSPSQDAPAH</sequence>
<evidence type="ECO:0000256" key="1">
    <source>
        <dbReference type="SAM" id="MobiDB-lite"/>
    </source>
</evidence>
<feature type="region of interest" description="Disordered" evidence="1">
    <location>
        <begin position="281"/>
        <end position="304"/>
    </location>
</feature>
<reference evidence="2 3" key="1">
    <citation type="journal article" date="2013" name="Science">
        <title>Pandoraviruses: amoeba viruses with genomes up to 2.5 Mb reaching that of parasitic eukaryotes.</title>
        <authorList>
            <person name="Philippe N."/>
            <person name="Legendre M."/>
            <person name="Doutre G."/>
            <person name="Coute Y."/>
            <person name="Poirot O."/>
            <person name="Lescot M."/>
            <person name="Arslan D."/>
            <person name="Seltzer V."/>
            <person name="Bertaux L."/>
            <person name="Bruley C."/>
            <person name="Garin J."/>
            <person name="Claverie J.M."/>
            <person name="Abergel C."/>
        </authorList>
    </citation>
    <scope>NUCLEOTIDE SEQUENCE [LARGE SCALE GENOMIC DNA]</scope>
</reference>
<dbReference type="EMBL" id="KC977571">
    <property type="protein sequence ID" value="AGO85462.1"/>
    <property type="molecule type" value="Genomic_DNA"/>
</dbReference>
<dbReference type="Proteomes" id="UP000204584">
    <property type="component" value="Segment"/>
</dbReference>
<organism evidence="2 3">
    <name type="scientific">Pandoravirus salinus</name>
    <dbReference type="NCBI Taxonomy" id="1349410"/>
    <lineage>
        <taxon>Viruses</taxon>
        <taxon>Pandoravirus</taxon>
    </lineage>
</organism>